<feature type="domain" description="Glycosyltransferase family 28 N-terminal" evidence="2">
    <location>
        <begin position="23"/>
        <end position="88"/>
    </location>
</feature>
<evidence type="ECO:0000256" key="1">
    <source>
        <dbReference type="SAM" id="Phobius"/>
    </source>
</evidence>
<feature type="transmembrane region" description="Helical" evidence="1">
    <location>
        <begin position="21"/>
        <end position="40"/>
    </location>
</feature>
<dbReference type="Proteomes" id="UP001050975">
    <property type="component" value="Unassembled WGS sequence"/>
</dbReference>
<dbReference type="Gene3D" id="3.40.50.2000">
    <property type="entry name" value="Glycogen Phosphorylase B"/>
    <property type="match status" value="2"/>
</dbReference>
<keyword evidence="1" id="KW-0472">Membrane</keyword>
<evidence type="ECO:0000259" key="2">
    <source>
        <dbReference type="Pfam" id="PF03033"/>
    </source>
</evidence>
<dbReference type="GO" id="GO:0005975">
    <property type="term" value="P:carbohydrate metabolic process"/>
    <property type="evidence" value="ECO:0007669"/>
    <property type="project" value="InterPro"/>
</dbReference>
<accession>A0AAV3WKI8</accession>
<reference evidence="4" key="1">
    <citation type="submission" date="2019-10" db="EMBL/GenBank/DDBJ databases">
        <title>Draft genome sequece of Microseira wollei NIES-4236.</title>
        <authorList>
            <person name="Yamaguchi H."/>
            <person name="Suzuki S."/>
            <person name="Kawachi M."/>
        </authorList>
    </citation>
    <scope>NUCLEOTIDE SEQUENCE</scope>
    <source>
        <strain evidence="4">NIES-4236</strain>
    </source>
</reference>
<keyword evidence="4" id="KW-0808">Transferase</keyword>
<dbReference type="InterPro" id="IPR010610">
    <property type="entry name" value="EryCIII-like_C"/>
</dbReference>
<dbReference type="CDD" id="cd03784">
    <property type="entry name" value="GT1_Gtf-like"/>
    <property type="match status" value="1"/>
</dbReference>
<feature type="domain" description="Erythromycin biosynthesis protein CIII-like C-terminal" evidence="3">
    <location>
        <begin position="315"/>
        <end position="421"/>
    </location>
</feature>
<dbReference type="RefSeq" id="WP_226587357.1">
    <property type="nucleotide sequence ID" value="NZ_BLAY01000111.1"/>
</dbReference>
<keyword evidence="1" id="KW-0812">Transmembrane</keyword>
<protein>
    <submittedName>
        <fullName evidence="4">Glycosyl transferase</fullName>
    </submittedName>
</protein>
<sequence length="448" mass="48965">MINQQAKLGSSRKNGKKTSKYYIAIATFGSLGDVYPYMAIARELRQRGHRAVIATNQIYRHLIESEGIEFRGIRPDGLINTEEEEFIGLLPYNQQALDYGVSYLIAPHLRATYSDLVELVREASLVVTHHLAFAAILAAEKTGTPRVSAALSPASFMSVYDCPSLSPSATSAFDRAMTLIANDGMYRYFRWQARFWSAPMRQLRAELGLPPSGDPFFEGQHSPELVLGLFSPLLAAPQPDWPVQTRVTGFPLYNYQEREGLSPELEQFLQAGPPPIVFTLGSLVVWTQGDFYLEGALAAQQLGYRSVLLMGKEADRIASHQLPSGAIAVKYAPHSAIFPRAAAIVHHGGVGTTAQAMGSGSPMLVVPCAYDQPDNAARLVRLGVARTLDRQHCTADRIAAELKHLLFDPSYAAKAAEIGRSIQAENGVSAACDAIETYLEKAVERQGN</sequence>
<dbReference type="EMBL" id="BLAY01000111">
    <property type="protein sequence ID" value="GET41139.1"/>
    <property type="molecule type" value="Genomic_DNA"/>
</dbReference>
<keyword evidence="1" id="KW-1133">Transmembrane helix</keyword>
<dbReference type="InterPro" id="IPR002213">
    <property type="entry name" value="UDP_glucos_trans"/>
</dbReference>
<keyword evidence="5" id="KW-1185">Reference proteome</keyword>
<dbReference type="GO" id="GO:0033072">
    <property type="term" value="P:vancomycin biosynthetic process"/>
    <property type="evidence" value="ECO:0007669"/>
    <property type="project" value="UniProtKB-ARBA"/>
</dbReference>
<dbReference type="Pfam" id="PF03033">
    <property type="entry name" value="Glyco_transf_28"/>
    <property type="match status" value="1"/>
</dbReference>
<dbReference type="GO" id="GO:0016758">
    <property type="term" value="F:hexosyltransferase activity"/>
    <property type="evidence" value="ECO:0007669"/>
    <property type="project" value="InterPro"/>
</dbReference>
<dbReference type="SUPFAM" id="SSF53756">
    <property type="entry name" value="UDP-Glycosyltransferase/glycogen phosphorylase"/>
    <property type="match status" value="1"/>
</dbReference>
<dbReference type="InterPro" id="IPR004276">
    <property type="entry name" value="GlycoTrans_28_N"/>
</dbReference>
<organism evidence="4 5">
    <name type="scientific">Microseira wollei NIES-4236</name>
    <dbReference type="NCBI Taxonomy" id="2530354"/>
    <lineage>
        <taxon>Bacteria</taxon>
        <taxon>Bacillati</taxon>
        <taxon>Cyanobacteriota</taxon>
        <taxon>Cyanophyceae</taxon>
        <taxon>Oscillatoriophycideae</taxon>
        <taxon>Aerosakkonematales</taxon>
        <taxon>Aerosakkonemataceae</taxon>
        <taxon>Microseira</taxon>
    </lineage>
</organism>
<evidence type="ECO:0000313" key="4">
    <source>
        <dbReference type="EMBL" id="GET41139.1"/>
    </source>
</evidence>
<evidence type="ECO:0000313" key="5">
    <source>
        <dbReference type="Proteomes" id="UP001050975"/>
    </source>
</evidence>
<proteinExistence type="predicted"/>
<gene>
    <name evidence="4" type="ORF">MiSe_59510</name>
</gene>
<dbReference type="AlphaFoldDB" id="A0AAV3WKI8"/>
<dbReference type="Pfam" id="PF06722">
    <property type="entry name" value="EryCIII-like_C"/>
    <property type="match status" value="1"/>
</dbReference>
<dbReference type="PANTHER" id="PTHR48050:SF13">
    <property type="entry name" value="STEROL 3-BETA-GLUCOSYLTRANSFERASE UGT80A2"/>
    <property type="match status" value="1"/>
</dbReference>
<dbReference type="GO" id="GO:0008194">
    <property type="term" value="F:UDP-glycosyltransferase activity"/>
    <property type="evidence" value="ECO:0007669"/>
    <property type="project" value="InterPro"/>
</dbReference>
<comment type="caution">
    <text evidence="4">The sequence shown here is derived from an EMBL/GenBank/DDBJ whole genome shotgun (WGS) entry which is preliminary data.</text>
</comment>
<dbReference type="InterPro" id="IPR050426">
    <property type="entry name" value="Glycosyltransferase_28"/>
</dbReference>
<dbReference type="PANTHER" id="PTHR48050">
    <property type="entry name" value="STEROL 3-BETA-GLUCOSYLTRANSFERASE"/>
    <property type="match status" value="1"/>
</dbReference>
<evidence type="ECO:0000259" key="3">
    <source>
        <dbReference type="Pfam" id="PF06722"/>
    </source>
</evidence>
<name>A0AAV3WKI8_9CYAN</name>